<dbReference type="GO" id="GO:0005524">
    <property type="term" value="F:ATP binding"/>
    <property type="evidence" value="ECO:0007669"/>
    <property type="project" value="InterPro"/>
</dbReference>
<evidence type="ECO:0000313" key="6">
    <source>
        <dbReference type="Proteomes" id="UP000770661"/>
    </source>
</evidence>
<protein>
    <submittedName>
        <fullName evidence="5">Lymphocyte-specific helicase</fullName>
    </submittedName>
</protein>
<dbReference type="Pfam" id="PF00271">
    <property type="entry name" value="Helicase_C"/>
    <property type="match status" value="1"/>
</dbReference>
<dbReference type="AlphaFoldDB" id="A0A8J4YGW7"/>
<evidence type="ECO:0000256" key="1">
    <source>
        <dbReference type="ARBA" id="ARBA00022801"/>
    </source>
</evidence>
<dbReference type="EMBL" id="JACEEZ010011782">
    <property type="protein sequence ID" value="KAG0721115.1"/>
    <property type="molecule type" value="Genomic_DNA"/>
</dbReference>
<organism evidence="5 6">
    <name type="scientific">Chionoecetes opilio</name>
    <name type="common">Atlantic snow crab</name>
    <name type="synonym">Cancer opilio</name>
    <dbReference type="NCBI Taxonomy" id="41210"/>
    <lineage>
        <taxon>Eukaryota</taxon>
        <taxon>Metazoa</taxon>
        <taxon>Ecdysozoa</taxon>
        <taxon>Arthropoda</taxon>
        <taxon>Crustacea</taxon>
        <taxon>Multicrustacea</taxon>
        <taxon>Malacostraca</taxon>
        <taxon>Eumalacostraca</taxon>
        <taxon>Eucarida</taxon>
        <taxon>Decapoda</taxon>
        <taxon>Pleocyemata</taxon>
        <taxon>Brachyura</taxon>
        <taxon>Eubrachyura</taxon>
        <taxon>Majoidea</taxon>
        <taxon>Majidae</taxon>
        <taxon>Chionoecetes</taxon>
    </lineage>
</organism>
<evidence type="ECO:0000259" key="4">
    <source>
        <dbReference type="PROSITE" id="PS51194"/>
    </source>
</evidence>
<accession>A0A8J4YGW7</accession>
<evidence type="ECO:0000313" key="5">
    <source>
        <dbReference type="EMBL" id="KAG0721115.1"/>
    </source>
</evidence>
<dbReference type="PANTHER" id="PTHR47161:SF1">
    <property type="entry name" value="LYMPHOID-SPECIFIC HELICASE"/>
    <property type="match status" value="1"/>
</dbReference>
<dbReference type="Gene3D" id="3.40.50.300">
    <property type="entry name" value="P-loop containing nucleotide triphosphate hydrolases"/>
    <property type="match status" value="1"/>
</dbReference>
<name>A0A8J4YGW7_CHIOP</name>
<keyword evidence="5" id="KW-0347">Helicase</keyword>
<keyword evidence="5" id="KW-0067">ATP-binding</keyword>
<dbReference type="GO" id="GO:0044027">
    <property type="term" value="P:negative regulation of gene expression via chromosomal CpG island methylation"/>
    <property type="evidence" value="ECO:0007669"/>
    <property type="project" value="TreeGrafter"/>
</dbReference>
<keyword evidence="2" id="KW-0175">Coiled coil</keyword>
<comment type="caution">
    <text evidence="5">The sequence shown here is derived from an EMBL/GenBank/DDBJ whole genome shotgun (WGS) entry which is preliminary data.</text>
</comment>
<dbReference type="InterPro" id="IPR001650">
    <property type="entry name" value="Helicase_C-like"/>
</dbReference>
<keyword evidence="1" id="KW-0378">Hydrolase</keyword>
<feature type="domain" description="Helicase C-terminal" evidence="4">
    <location>
        <begin position="335"/>
        <end position="497"/>
    </location>
</feature>
<proteinExistence type="predicted"/>
<feature type="domain" description="Helicase ATP-binding" evidence="3">
    <location>
        <begin position="40"/>
        <end position="117"/>
    </location>
</feature>
<dbReference type="InterPro" id="IPR038718">
    <property type="entry name" value="SNF2-like_sf"/>
</dbReference>
<gene>
    <name evidence="5" type="primary">Hells</name>
    <name evidence="5" type="ORF">GWK47_006519</name>
</gene>
<dbReference type="InterPro" id="IPR014001">
    <property type="entry name" value="Helicase_ATP-bd"/>
</dbReference>
<dbReference type="Pfam" id="PF00176">
    <property type="entry name" value="SNF2-rel_dom"/>
    <property type="match status" value="1"/>
</dbReference>
<dbReference type="SUPFAM" id="SSF52540">
    <property type="entry name" value="P-loop containing nucleoside triphosphate hydrolases"/>
    <property type="match status" value="2"/>
</dbReference>
<dbReference type="Proteomes" id="UP000770661">
    <property type="component" value="Unassembled WGS sequence"/>
</dbReference>
<feature type="coiled-coil region" evidence="2">
    <location>
        <begin position="242"/>
        <end position="269"/>
    </location>
</feature>
<dbReference type="GO" id="GO:0031508">
    <property type="term" value="P:pericentric heterochromatin formation"/>
    <property type="evidence" value="ECO:0007669"/>
    <property type="project" value="TreeGrafter"/>
</dbReference>
<evidence type="ECO:0000256" key="2">
    <source>
        <dbReference type="SAM" id="Coils"/>
    </source>
</evidence>
<dbReference type="GO" id="GO:0005634">
    <property type="term" value="C:nucleus"/>
    <property type="evidence" value="ECO:0007669"/>
    <property type="project" value="TreeGrafter"/>
</dbReference>
<dbReference type="GO" id="GO:0006346">
    <property type="term" value="P:DNA methylation-dependent constitutive heterochromatin formation"/>
    <property type="evidence" value="ECO:0007669"/>
    <property type="project" value="TreeGrafter"/>
</dbReference>
<dbReference type="OrthoDB" id="448448at2759"/>
<dbReference type="GO" id="GO:0005721">
    <property type="term" value="C:pericentric heterochromatin"/>
    <property type="evidence" value="ECO:0007669"/>
    <property type="project" value="TreeGrafter"/>
</dbReference>
<dbReference type="PROSITE" id="PS51192">
    <property type="entry name" value="HELICASE_ATP_BIND_1"/>
    <property type="match status" value="1"/>
</dbReference>
<dbReference type="GO" id="GO:0004386">
    <property type="term" value="F:helicase activity"/>
    <property type="evidence" value="ECO:0007669"/>
    <property type="project" value="UniProtKB-KW"/>
</dbReference>
<dbReference type="Gene3D" id="3.40.50.10810">
    <property type="entry name" value="Tandem AAA-ATPase domain"/>
    <property type="match status" value="1"/>
</dbReference>
<dbReference type="InterPro" id="IPR000330">
    <property type="entry name" value="SNF2_N"/>
</dbReference>
<keyword evidence="6" id="KW-1185">Reference proteome</keyword>
<dbReference type="GO" id="GO:0003682">
    <property type="term" value="F:chromatin binding"/>
    <property type="evidence" value="ECO:0007669"/>
    <property type="project" value="TreeGrafter"/>
</dbReference>
<reference evidence="5" key="1">
    <citation type="submission" date="2020-07" db="EMBL/GenBank/DDBJ databases">
        <title>The High-quality genome of the commercially important snow crab, Chionoecetes opilio.</title>
        <authorList>
            <person name="Jeong J.-H."/>
            <person name="Ryu S."/>
        </authorList>
    </citation>
    <scope>NUCLEOTIDE SEQUENCE</scope>
    <source>
        <strain evidence="5">MADBK_172401_WGS</strain>
        <tissue evidence="5">Digestive gland</tissue>
    </source>
</reference>
<dbReference type="GO" id="GO:0016787">
    <property type="term" value="F:hydrolase activity"/>
    <property type="evidence" value="ECO:0007669"/>
    <property type="project" value="UniProtKB-KW"/>
</dbReference>
<dbReference type="SMART" id="SM00490">
    <property type="entry name" value="HELICc"/>
    <property type="match status" value="1"/>
</dbReference>
<evidence type="ECO:0000259" key="3">
    <source>
        <dbReference type="PROSITE" id="PS51192"/>
    </source>
</evidence>
<dbReference type="PANTHER" id="PTHR47161">
    <property type="entry name" value="LYMPHOID-SPECIFIC HELICASE"/>
    <property type="match status" value="1"/>
</dbReference>
<keyword evidence="5" id="KW-0547">Nucleotide-binding</keyword>
<dbReference type="CDD" id="cd18793">
    <property type="entry name" value="SF2_C_SNF"/>
    <property type="match status" value="1"/>
</dbReference>
<dbReference type="InterPro" id="IPR027417">
    <property type="entry name" value="P-loop_NTPase"/>
</dbReference>
<sequence length="513" mass="59782">MHSPPWVPTLLYHGPESVRVAKRREVKECVCVEGCPLPVHPVVITSYEVVIRDARVLSQHPWRYVCVDEGHRLKNHKCRLTKSLNTFPPTNRLLLTGTPLQNSLAELWALLNFLMPDIFDSLDVFESWFDVSEMVGERSNQRIIQQEREGQVISTLMKILSPFFLRRMKKDVNLNIPPKRELLVYTPMTPQQITLYTATLTYDHHLFSTLKNKEEKENVEYDVNGRPKRKNRREVDFSLFLQSGKKAEVEEEEVEEEEEEEKLRDFFRASLREKRECFFSPPAPKTSHVRVKLQNKMMQLRRVVNHPYLVNYPLNEDESLKVDEGIVQSCGKMQVLDQLLEALYNKGHRVLLFSQMTTLLDILEDYLSLRPHYRYRRLDGSRSLEERQSDIRDFNAEHSRDFLFLLSTRAGGLGVNLASADTVIIYDSDWNPQCDLQAQDRCHRIGQNNPVLVLRLITASSIDERIVERAASKRKLEKLIIQSGKFQAASQRERDFKKCSPRRSLPYSLTAVT</sequence>
<dbReference type="PROSITE" id="PS51194">
    <property type="entry name" value="HELICASE_CTER"/>
    <property type="match status" value="1"/>
</dbReference>
<dbReference type="InterPro" id="IPR049730">
    <property type="entry name" value="SNF2/RAD54-like_C"/>
</dbReference>